<feature type="compositionally biased region" description="Basic and acidic residues" evidence="1">
    <location>
        <begin position="122"/>
        <end position="143"/>
    </location>
</feature>
<dbReference type="InterPro" id="IPR052782">
    <property type="entry name" value="Oocyte-zygote_transition_reg"/>
</dbReference>
<dbReference type="SUPFAM" id="SSF52799">
    <property type="entry name" value="(Phosphotyrosine protein) phosphatases II"/>
    <property type="match status" value="1"/>
</dbReference>
<dbReference type="InterPro" id="IPR000242">
    <property type="entry name" value="PTP_cat"/>
</dbReference>
<evidence type="ECO:0000313" key="4">
    <source>
        <dbReference type="EMBL" id="GMT28043.1"/>
    </source>
</evidence>
<dbReference type="InterPro" id="IPR003595">
    <property type="entry name" value="Tyr_Pase_cat"/>
</dbReference>
<dbReference type="PRINTS" id="PR00700">
    <property type="entry name" value="PRTYPHPHTASE"/>
</dbReference>
<evidence type="ECO:0008006" key="6">
    <source>
        <dbReference type="Google" id="ProtNLM"/>
    </source>
</evidence>
<dbReference type="GO" id="GO:0004725">
    <property type="term" value="F:protein tyrosine phosphatase activity"/>
    <property type="evidence" value="ECO:0007669"/>
    <property type="project" value="InterPro"/>
</dbReference>
<organism evidence="4 5">
    <name type="scientific">Pristionchus fissidentatus</name>
    <dbReference type="NCBI Taxonomy" id="1538716"/>
    <lineage>
        <taxon>Eukaryota</taxon>
        <taxon>Metazoa</taxon>
        <taxon>Ecdysozoa</taxon>
        <taxon>Nematoda</taxon>
        <taxon>Chromadorea</taxon>
        <taxon>Rhabditida</taxon>
        <taxon>Rhabditina</taxon>
        <taxon>Diplogasteromorpha</taxon>
        <taxon>Diplogasteroidea</taxon>
        <taxon>Neodiplogasteridae</taxon>
        <taxon>Pristionchus</taxon>
    </lineage>
</organism>
<dbReference type="InterPro" id="IPR016130">
    <property type="entry name" value="Tyr_Pase_AS"/>
</dbReference>
<feature type="region of interest" description="Disordered" evidence="1">
    <location>
        <begin position="1"/>
        <end position="147"/>
    </location>
</feature>
<evidence type="ECO:0000259" key="2">
    <source>
        <dbReference type="PROSITE" id="PS50055"/>
    </source>
</evidence>
<evidence type="ECO:0000313" key="5">
    <source>
        <dbReference type="Proteomes" id="UP001432322"/>
    </source>
</evidence>
<dbReference type="PROSITE" id="PS00383">
    <property type="entry name" value="TYR_PHOSPHATASE_1"/>
    <property type="match status" value="1"/>
</dbReference>
<dbReference type="AlphaFoldDB" id="A0AAV5WBH4"/>
<reference evidence="4" key="1">
    <citation type="submission" date="2023-10" db="EMBL/GenBank/DDBJ databases">
        <title>Genome assembly of Pristionchus species.</title>
        <authorList>
            <person name="Yoshida K."/>
            <person name="Sommer R.J."/>
        </authorList>
    </citation>
    <scope>NUCLEOTIDE SEQUENCE</scope>
    <source>
        <strain evidence="4">RS5133</strain>
    </source>
</reference>
<dbReference type="Proteomes" id="UP001432322">
    <property type="component" value="Unassembled WGS sequence"/>
</dbReference>
<protein>
    <recommendedName>
        <fullName evidence="6">Tyrosine phosphatase</fullName>
    </recommendedName>
</protein>
<dbReference type="Gene3D" id="3.90.190.10">
    <property type="entry name" value="Protein tyrosine phosphatase superfamily"/>
    <property type="match status" value="1"/>
</dbReference>
<dbReference type="EMBL" id="BTSY01000005">
    <property type="protein sequence ID" value="GMT28043.1"/>
    <property type="molecule type" value="Genomic_DNA"/>
</dbReference>
<feature type="compositionally biased region" description="Basic and acidic residues" evidence="1">
    <location>
        <begin position="75"/>
        <end position="93"/>
    </location>
</feature>
<dbReference type="PROSITE" id="PS50055">
    <property type="entry name" value="TYR_PHOSPHATASE_PTP"/>
    <property type="match status" value="1"/>
</dbReference>
<feature type="domain" description="Tyrosine specific protein phosphatases" evidence="3">
    <location>
        <begin position="372"/>
        <end position="442"/>
    </location>
</feature>
<accession>A0AAV5WBH4</accession>
<dbReference type="PANTHER" id="PTHR46163">
    <property type="entry name" value="TYROSINE-PROTEIN PHOSPHATASE-RELATED"/>
    <property type="match status" value="1"/>
</dbReference>
<name>A0AAV5WBH4_9BILA</name>
<evidence type="ECO:0000259" key="3">
    <source>
        <dbReference type="PROSITE" id="PS50056"/>
    </source>
</evidence>
<dbReference type="PANTHER" id="PTHR46163:SF5">
    <property type="entry name" value="TYROSINE-PROTEIN PHOSPHATASE"/>
    <property type="match status" value="1"/>
</dbReference>
<comment type="caution">
    <text evidence="4">The sequence shown here is derived from an EMBL/GenBank/DDBJ whole genome shotgun (WGS) entry which is preliminary data.</text>
</comment>
<proteinExistence type="predicted"/>
<dbReference type="CDD" id="cd00047">
    <property type="entry name" value="PTPc"/>
    <property type="match status" value="1"/>
</dbReference>
<dbReference type="SMART" id="SM00404">
    <property type="entry name" value="PTPc_motif"/>
    <property type="match status" value="1"/>
</dbReference>
<dbReference type="SMART" id="SM00194">
    <property type="entry name" value="PTPc"/>
    <property type="match status" value="1"/>
</dbReference>
<evidence type="ECO:0000256" key="1">
    <source>
        <dbReference type="SAM" id="MobiDB-lite"/>
    </source>
</evidence>
<gene>
    <name evidence="4" type="ORF">PFISCL1PPCAC_19340</name>
</gene>
<feature type="domain" description="Tyrosine-protein phosphatase" evidence="2">
    <location>
        <begin position="198"/>
        <end position="451"/>
    </location>
</feature>
<dbReference type="PROSITE" id="PS50056">
    <property type="entry name" value="TYR_PHOSPHATASE_2"/>
    <property type="match status" value="1"/>
</dbReference>
<dbReference type="Pfam" id="PF00102">
    <property type="entry name" value="Y_phosphatase"/>
    <property type="match status" value="1"/>
</dbReference>
<feature type="non-terminal residue" evidence="4">
    <location>
        <position position="1"/>
    </location>
</feature>
<sequence>LDFGRLSPMSDASPVNSPNVSERRKKRKKKEKEEDRTPFFQAAIHKLGLSEKRKKKKKISPARTPGKATTPVPQRESRERTERENRTTKEKRIPANLRPTSGESGGVRKKKSRNEPSLLVVKKKEEEGHVEDTVEQEENHKEEEVEVATPLKRTPEKDKHNHSRPILEGRDPEYPTVLQMNKYLEYVEMIRNSGLQGLVDEYNSVKGYRFEPISNFDQLRNVEKNRYKDIVCLDHSRVILNDNEGKGDYIHANYIRGIPFVNEFLCTQGPLQHTIADFWRMAWEHNVGYIVMLCELVEQGKKKCERYIPEKKGEFLEFGEFRVTTLIVKQEDHLLHTELLVEKLGATDKNLKKFYHWQWRGWPDRGVPFSTAPMLRILREIRGSRFKSIVHCSAGVGRTGTLVAVEYVLQSIMQNQTVNMKEALKHIRNQRAHAIQTAAQYAYIAMAVLRQFAIVCKNSPETVTMYGHFNSELQQYVNQQGGTPG</sequence>
<dbReference type="InterPro" id="IPR000387">
    <property type="entry name" value="Tyr_Pase_dom"/>
</dbReference>
<dbReference type="InterPro" id="IPR029021">
    <property type="entry name" value="Prot-tyrosine_phosphatase-like"/>
</dbReference>
<keyword evidence="5" id="KW-1185">Reference proteome</keyword>